<name>A0A816RKF3_BRANA</name>
<proteinExistence type="predicted"/>
<gene>
    <name evidence="2" type="ORF">DARMORV10_C01P28990.1</name>
</gene>
<evidence type="ECO:0000256" key="1">
    <source>
        <dbReference type="SAM" id="MobiDB-lite"/>
    </source>
</evidence>
<feature type="region of interest" description="Disordered" evidence="1">
    <location>
        <begin position="18"/>
        <end position="58"/>
    </location>
</feature>
<protein>
    <submittedName>
        <fullName evidence="2">(rape) hypothetical protein</fullName>
    </submittedName>
</protein>
<feature type="region of interest" description="Disordered" evidence="1">
    <location>
        <begin position="81"/>
        <end position="109"/>
    </location>
</feature>
<organism evidence="2">
    <name type="scientific">Brassica napus</name>
    <name type="common">Rape</name>
    <dbReference type="NCBI Taxonomy" id="3708"/>
    <lineage>
        <taxon>Eukaryota</taxon>
        <taxon>Viridiplantae</taxon>
        <taxon>Streptophyta</taxon>
        <taxon>Embryophyta</taxon>
        <taxon>Tracheophyta</taxon>
        <taxon>Spermatophyta</taxon>
        <taxon>Magnoliopsida</taxon>
        <taxon>eudicotyledons</taxon>
        <taxon>Gunneridae</taxon>
        <taxon>Pentapetalae</taxon>
        <taxon>rosids</taxon>
        <taxon>malvids</taxon>
        <taxon>Brassicales</taxon>
        <taxon>Brassicaceae</taxon>
        <taxon>Brassiceae</taxon>
        <taxon>Brassica</taxon>
    </lineage>
</organism>
<accession>A0A816RKF3</accession>
<dbReference type="Proteomes" id="UP001295469">
    <property type="component" value="Chromosome C01"/>
</dbReference>
<feature type="compositionally biased region" description="Polar residues" evidence="1">
    <location>
        <begin position="18"/>
        <end position="41"/>
    </location>
</feature>
<feature type="compositionally biased region" description="Polar residues" evidence="1">
    <location>
        <begin position="96"/>
        <end position="109"/>
    </location>
</feature>
<dbReference type="EMBL" id="HG994365">
    <property type="protein sequence ID" value="CAF2073574.1"/>
    <property type="molecule type" value="Genomic_DNA"/>
</dbReference>
<reference evidence="2" key="1">
    <citation type="submission" date="2021-01" db="EMBL/GenBank/DDBJ databases">
        <authorList>
            <consortium name="Genoscope - CEA"/>
            <person name="William W."/>
        </authorList>
    </citation>
    <scope>NUCLEOTIDE SEQUENCE</scope>
</reference>
<evidence type="ECO:0000313" key="2">
    <source>
        <dbReference type="EMBL" id="CAF2073574.1"/>
    </source>
</evidence>
<dbReference type="AlphaFoldDB" id="A0A816RKF3"/>
<sequence>MAQGFVLRRRRGVEINCQTQLGSQNSVPDTTNFNHRSISTQKPKHSRSTSTPKDKNSTTKQVKFIYFSSLDLFLCKGLPVSVSPQPPQLQPESEKNATTVATPTELISP</sequence>